<dbReference type="PANTHER" id="PTHR21198">
    <property type="entry name" value="GLUTAMATE RACEMASE"/>
    <property type="match status" value="1"/>
</dbReference>
<evidence type="ECO:0000313" key="3">
    <source>
        <dbReference type="EMBL" id="MBN9644750.1"/>
    </source>
</evidence>
<accession>A0A939IXR6</accession>
<dbReference type="PROSITE" id="PS00924">
    <property type="entry name" value="ASP_GLU_RACEMASE_2"/>
    <property type="match status" value="1"/>
</dbReference>
<comment type="caution">
    <text evidence="3">The sequence shown here is derived from an EMBL/GenBank/DDBJ whole genome shotgun (WGS) entry which is preliminary data.</text>
</comment>
<dbReference type="InterPro" id="IPR015942">
    <property type="entry name" value="Asp/Glu/hydantoin_racemase"/>
</dbReference>
<dbReference type="PANTHER" id="PTHR21198:SF7">
    <property type="entry name" value="ASPARTATE-GLUTAMATE RACEMASE FAMILY"/>
    <property type="match status" value="1"/>
</dbReference>
<dbReference type="InterPro" id="IPR004380">
    <property type="entry name" value="Asp_race"/>
</dbReference>
<gene>
    <name evidence="3" type="ORF">JZY06_09035</name>
</gene>
<name>A0A939IXR6_9CORY</name>
<protein>
    <submittedName>
        <fullName evidence="3">Aspartate/glutamate racemase family protein</fullName>
    </submittedName>
</protein>
<evidence type="ECO:0000313" key="4">
    <source>
        <dbReference type="Proteomes" id="UP000664332"/>
    </source>
</evidence>
<dbReference type="SUPFAM" id="SSF53681">
    <property type="entry name" value="Aspartate/glutamate racemase"/>
    <property type="match status" value="2"/>
</dbReference>
<organism evidence="3 4">
    <name type="scientific">Corynebacterium mendelii</name>
    <dbReference type="NCBI Taxonomy" id="2765362"/>
    <lineage>
        <taxon>Bacteria</taxon>
        <taxon>Bacillati</taxon>
        <taxon>Actinomycetota</taxon>
        <taxon>Actinomycetes</taxon>
        <taxon>Mycobacteriales</taxon>
        <taxon>Corynebacteriaceae</taxon>
        <taxon>Corynebacterium</taxon>
    </lineage>
</organism>
<dbReference type="GO" id="GO:0047661">
    <property type="term" value="F:amino-acid racemase activity"/>
    <property type="evidence" value="ECO:0007669"/>
    <property type="project" value="InterPro"/>
</dbReference>
<dbReference type="AlphaFoldDB" id="A0A939IXR6"/>
<sequence>MINVKTIGLIGGMSWESTAAYYRLINEMTAEALGGLHSAKIVVVSIDYHDLERLQATSDWITAGEILARTGEQAQAAGAEMMLICSNTMHKVAHAVVDRISVPLVHIGEATAHCLIANGVTTIGLLGTRYTMCQDFYTGLLEEMGLEVILPESSSINMVNSVIFNELRHGVINDESRENYRKVIESMKQRGAQAVVLGCTEVGLLVNEATSPLPVYNTTRIHAHAAVHRSLADEKNCRLPRL</sequence>
<dbReference type="InterPro" id="IPR001920">
    <property type="entry name" value="Asp/Glu_race"/>
</dbReference>
<dbReference type="InterPro" id="IPR033134">
    <property type="entry name" value="Asp/Glu_racemase_AS_2"/>
</dbReference>
<keyword evidence="4" id="KW-1185">Reference proteome</keyword>
<reference evidence="3" key="1">
    <citation type="submission" date="2021-03" db="EMBL/GenBank/DDBJ databases">
        <authorList>
            <person name="Sun Q."/>
        </authorList>
    </citation>
    <scope>NUCLEOTIDE SEQUENCE</scope>
    <source>
        <strain evidence="3">CCM 8862</strain>
    </source>
</reference>
<evidence type="ECO:0000256" key="1">
    <source>
        <dbReference type="ARBA" id="ARBA00007847"/>
    </source>
</evidence>
<dbReference type="EMBL" id="JAFLEQ010000016">
    <property type="protein sequence ID" value="MBN9644750.1"/>
    <property type="molecule type" value="Genomic_DNA"/>
</dbReference>
<comment type="similarity">
    <text evidence="1">Belongs to the aspartate/glutamate racemases family.</text>
</comment>
<dbReference type="NCBIfam" id="TIGR00035">
    <property type="entry name" value="asp_race"/>
    <property type="match status" value="1"/>
</dbReference>
<dbReference type="Gene3D" id="3.40.50.1860">
    <property type="match status" value="2"/>
</dbReference>
<keyword evidence="2" id="KW-0413">Isomerase</keyword>
<dbReference type="RefSeq" id="WP_207279228.1">
    <property type="nucleotide sequence ID" value="NZ_JAFLEQ010000016.1"/>
</dbReference>
<dbReference type="Proteomes" id="UP000664332">
    <property type="component" value="Unassembled WGS sequence"/>
</dbReference>
<evidence type="ECO:0000256" key="2">
    <source>
        <dbReference type="ARBA" id="ARBA00023235"/>
    </source>
</evidence>
<dbReference type="Pfam" id="PF01177">
    <property type="entry name" value="Asp_Glu_race"/>
    <property type="match status" value="1"/>
</dbReference>
<proteinExistence type="inferred from homology"/>